<organism evidence="1">
    <name type="scientific">Anguilla anguilla</name>
    <name type="common">European freshwater eel</name>
    <name type="synonym">Muraena anguilla</name>
    <dbReference type="NCBI Taxonomy" id="7936"/>
    <lineage>
        <taxon>Eukaryota</taxon>
        <taxon>Metazoa</taxon>
        <taxon>Chordata</taxon>
        <taxon>Craniata</taxon>
        <taxon>Vertebrata</taxon>
        <taxon>Euteleostomi</taxon>
        <taxon>Actinopterygii</taxon>
        <taxon>Neopterygii</taxon>
        <taxon>Teleostei</taxon>
        <taxon>Anguilliformes</taxon>
        <taxon>Anguillidae</taxon>
        <taxon>Anguilla</taxon>
    </lineage>
</organism>
<dbReference type="EMBL" id="GBXM01024776">
    <property type="protein sequence ID" value="JAH83801.1"/>
    <property type="molecule type" value="Transcribed_RNA"/>
</dbReference>
<sequence>MELNYVLNYILKELIGPERGTVGMYVEIALLSGETGKSCSINLMFHGPSTIVDSTVLIGSKCKL</sequence>
<dbReference type="AlphaFoldDB" id="A0A0E9W0G4"/>
<reference evidence="1" key="2">
    <citation type="journal article" date="2015" name="Fish Shellfish Immunol.">
        <title>Early steps in the European eel (Anguilla anguilla)-Vibrio vulnificus interaction in the gills: Role of the RtxA13 toxin.</title>
        <authorList>
            <person name="Callol A."/>
            <person name="Pajuelo D."/>
            <person name="Ebbesson L."/>
            <person name="Teles M."/>
            <person name="MacKenzie S."/>
            <person name="Amaro C."/>
        </authorList>
    </citation>
    <scope>NUCLEOTIDE SEQUENCE</scope>
</reference>
<proteinExistence type="predicted"/>
<accession>A0A0E9W0G4</accession>
<reference evidence="1" key="1">
    <citation type="submission" date="2014-11" db="EMBL/GenBank/DDBJ databases">
        <authorList>
            <person name="Amaro Gonzalez C."/>
        </authorList>
    </citation>
    <scope>NUCLEOTIDE SEQUENCE</scope>
</reference>
<protein>
    <submittedName>
        <fullName evidence="1">Uncharacterized protein</fullName>
    </submittedName>
</protein>
<name>A0A0E9W0G4_ANGAN</name>
<evidence type="ECO:0000313" key="1">
    <source>
        <dbReference type="EMBL" id="JAH83801.1"/>
    </source>
</evidence>